<dbReference type="AlphaFoldDB" id="A0A0L6VR93"/>
<evidence type="ECO:0008006" key="3">
    <source>
        <dbReference type="Google" id="ProtNLM"/>
    </source>
</evidence>
<dbReference type="VEuPathDB" id="FungiDB:VP01_1231g2"/>
<dbReference type="EMBL" id="LAVV01002577">
    <property type="protein sequence ID" value="KNZ62710.1"/>
    <property type="molecule type" value="Genomic_DNA"/>
</dbReference>
<protein>
    <recommendedName>
        <fullName evidence="3">Reverse transcriptase Ty1/copia-type domain-containing protein</fullName>
    </recommendedName>
</protein>
<evidence type="ECO:0000313" key="2">
    <source>
        <dbReference type="Proteomes" id="UP000037035"/>
    </source>
</evidence>
<accession>A0A0L6VR93</accession>
<evidence type="ECO:0000313" key="1">
    <source>
        <dbReference type="EMBL" id="KNZ62710.1"/>
    </source>
</evidence>
<name>A0A0L6VR93_9BASI</name>
<dbReference type="OrthoDB" id="3344688at2759"/>
<comment type="caution">
    <text evidence="1">The sequence shown here is derived from an EMBL/GenBank/DDBJ whole genome shotgun (WGS) entry which is preliminary data.</text>
</comment>
<reference evidence="1 2" key="1">
    <citation type="submission" date="2015-08" db="EMBL/GenBank/DDBJ databases">
        <title>Next Generation Sequencing and Analysis of the Genome of Puccinia sorghi L Schw, the Causal Agent of Maize Common Rust.</title>
        <authorList>
            <person name="Rochi L."/>
            <person name="Burguener G."/>
            <person name="Darino M."/>
            <person name="Turjanski A."/>
            <person name="Kreff E."/>
            <person name="Dieguez M.J."/>
            <person name="Sacco F."/>
        </authorList>
    </citation>
    <scope>NUCLEOTIDE SEQUENCE [LARGE SCALE GENOMIC DNA]</scope>
    <source>
        <strain evidence="1 2">RO10H11247</strain>
    </source>
</reference>
<keyword evidence="2" id="KW-1185">Reference proteome</keyword>
<gene>
    <name evidence="1" type="ORF">VP01_1231g2</name>
</gene>
<dbReference type="Proteomes" id="UP000037035">
    <property type="component" value="Unassembled WGS sequence"/>
</dbReference>
<sequence length="88" mass="10012">MTQVIITPTLMCDNNASVKIAKDNASNKRTHHSDHEFFYVNEQINKKKLEIKWIPTSQKLADIMTKSLGPLPFERIVTSLKMSGRNPA</sequence>
<proteinExistence type="predicted"/>
<organism evidence="1 2">
    <name type="scientific">Puccinia sorghi</name>
    <dbReference type="NCBI Taxonomy" id="27349"/>
    <lineage>
        <taxon>Eukaryota</taxon>
        <taxon>Fungi</taxon>
        <taxon>Dikarya</taxon>
        <taxon>Basidiomycota</taxon>
        <taxon>Pucciniomycotina</taxon>
        <taxon>Pucciniomycetes</taxon>
        <taxon>Pucciniales</taxon>
        <taxon>Pucciniaceae</taxon>
        <taxon>Puccinia</taxon>
    </lineage>
</organism>